<dbReference type="EMBL" id="FOGJ01000025">
    <property type="protein sequence ID" value="SES25035.1"/>
    <property type="molecule type" value="Genomic_DNA"/>
</dbReference>
<sequence>MNELEKIKLIIESKYYFEIYNAITSYLRDNPDAFWYDGDYCYLHWYELGLCDYKIVELYSVMDQGSRIIELIVEASIEVFDMEDTGLMNRNMTEKLRIGANIDSEYENFEVVYVGQYMSSF</sequence>
<evidence type="ECO:0000313" key="1">
    <source>
        <dbReference type="EMBL" id="SES25035.1"/>
    </source>
</evidence>
<reference evidence="1 2" key="1">
    <citation type="submission" date="2016-10" db="EMBL/GenBank/DDBJ databases">
        <authorList>
            <person name="de Groot N.N."/>
        </authorList>
    </citation>
    <scope>NUCLEOTIDE SEQUENCE [LARGE SCALE GENOMIC DNA]</scope>
    <source>
        <strain evidence="1 2">AR40</strain>
    </source>
</reference>
<dbReference type="AlphaFoldDB" id="A0A1H9VTN8"/>
<dbReference type="RefSeq" id="WP_074757901.1">
    <property type="nucleotide sequence ID" value="NZ_FOGJ01000025.1"/>
</dbReference>
<protein>
    <submittedName>
        <fullName evidence="1">Uncharacterized protein</fullName>
    </submittedName>
</protein>
<name>A0A1H9VTN8_BUTFI</name>
<dbReference type="Proteomes" id="UP000182584">
    <property type="component" value="Unassembled WGS sequence"/>
</dbReference>
<organism evidence="1 2">
    <name type="scientific">Butyrivibrio fibrisolvens</name>
    <dbReference type="NCBI Taxonomy" id="831"/>
    <lineage>
        <taxon>Bacteria</taxon>
        <taxon>Bacillati</taxon>
        <taxon>Bacillota</taxon>
        <taxon>Clostridia</taxon>
        <taxon>Lachnospirales</taxon>
        <taxon>Lachnospiraceae</taxon>
        <taxon>Butyrivibrio</taxon>
    </lineage>
</organism>
<gene>
    <name evidence="1" type="ORF">SAMN04487884_1256</name>
</gene>
<dbReference type="OrthoDB" id="2002358at2"/>
<accession>A0A1H9VTN8</accession>
<evidence type="ECO:0000313" key="2">
    <source>
        <dbReference type="Proteomes" id="UP000182584"/>
    </source>
</evidence>
<proteinExistence type="predicted"/>